<feature type="non-terminal residue" evidence="2">
    <location>
        <position position="694"/>
    </location>
</feature>
<dbReference type="EMBL" id="JANBPK010001602">
    <property type="protein sequence ID" value="KAJ2921446.1"/>
    <property type="molecule type" value="Genomic_DNA"/>
</dbReference>
<feature type="region of interest" description="Disordered" evidence="1">
    <location>
        <begin position="431"/>
        <end position="481"/>
    </location>
</feature>
<feature type="compositionally biased region" description="Low complexity" evidence="1">
    <location>
        <begin position="433"/>
        <end position="450"/>
    </location>
</feature>
<dbReference type="Proteomes" id="UP001140091">
    <property type="component" value="Unassembled WGS sequence"/>
</dbReference>
<feature type="compositionally biased region" description="Basic and acidic residues" evidence="1">
    <location>
        <begin position="138"/>
        <end position="153"/>
    </location>
</feature>
<sequence length="694" mass="74154">MPPTRIRVQTLPPNLPALRVWVVPTSSSSPSCPSKSSYEDPIQGDYNPPKTILDLKCSICSQIPLLKESKIKPDEISLFLDEFELMDGSAFGGVVRDGDLVVVRRNNLGVGKSQRKEKEEPETRGTKRKRSSSVPRSEFVKDKKAGKGKKEREEDGEDDESSSSSGSSSSSSSGSSSSSSSGSSSSSSSTTTTSGSSSTSSSTSSASSSSSADDDSDTDTDTDEDEPPVPQKTRKLAATSGKTKVKEWSRTQGTVKPKVKDVPSVLHVPPGLGKPSTHSRNERRKRKRAAERAVTASSAQAPPNVVGSSSANAVPLGSGSGAGSRGVSASGKGDDAKGSGKRRGDSPQPEEEEEGEGESEVGEEMDVDRGSMSAVDVNPPPSTNNDWAGGVMMASLRNKNKKKGFFRQAMMRGLSVPEGAGKIVFDGIGGEGISSPGPSTSASVVSTSTIQQRKNAAEKRAEGTASPTKAKPRLIPPSELQEKGLLPRNVVVTSVDVEEGMWDRSNYYQDQEQQAGGDKRSRKQKNKGKGKNKIVDAEYEEDYYGYEDPDQFVDAEEEAVKLVYDDGVDGYEEGKQTKKSAVDWEKAEIGWNNYPILEERGQAVVGGVVGWKGLSLNPSTLTPEIMLSLARVLSISDDTVKVRHLVRSVDGENEVAAAFGIGRGDGEEEGEEEDVNWEAIWALGDEDKWRVVAQ</sequence>
<gene>
    <name evidence="2" type="ORF">H1R20_g15649</name>
</gene>
<feature type="compositionally biased region" description="Basic and acidic residues" evidence="1">
    <location>
        <begin position="114"/>
        <end position="125"/>
    </location>
</feature>
<feature type="compositionally biased region" description="Low complexity" evidence="1">
    <location>
        <begin position="162"/>
        <end position="211"/>
    </location>
</feature>
<feature type="compositionally biased region" description="Acidic residues" evidence="1">
    <location>
        <begin position="348"/>
        <end position="366"/>
    </location>
</feature>
<comment type="caution">
    <text evidence="2">The sequence shown here is derived from an EMBL/GenBank/DDBJ whole genome shotgun (WGS) entry which is preliminary data.</text>
</comment>
<evidence type="ECO:0000313" key="2">
    <source>
        <dbReference type="EMBL" id="KAJ2921446.1"/>
    </source>
</evidence>
<reference evidence="2" key="1">
    <citation type="submission" date="2022-06" db="EMBL/GenBank/DDBJ databases">
        <title>Genome Sequence of Candolleomyces eurysporus.</title>
        <authorList>
            <person name="Buettner E."/>
        </authorList>
    </citation>
    <scope>NUCLEOTIDE SEQUENCE</scope>
    <source>
        <strain evidence="2">VTCC 930004</strain>
    </source>
</reference>
<evidence type="ECO:0000256" key="1">
    <source>
        <dbReference type="SAM" id="MobiDB-lite"/>
    </source>
</evidence>
<feature type="compositionally biased region" description="Acidic residues" evidence="1">
    <location>
        <begin position="212"/>
        <end position="227"/>
    </location>
</feature>
<proteinExistence type="predicted"/>
<protein>
    <submittedName>
        <fullName evidence="2">Uncharacterized protein</fullName>
    </submittedName>
</protein>
<keyword evidence="3" id="KW-1185">Reference proteome</keyword>
<dbReference type="OrthoDB" id="74813at2759"/>
<feature type="compositionally biased region" description="Polar residues" evidence="1">
    <location>
        <begin position="295"/>
        <end position="312"/>
    </location>
</feature>
<feature type="compositionally biased region" description="Basic and acidic residues" evidence="1">
    <location>
        <begin position="332"/>
        <end position="345"/>
    </location>
</feature>
<name>A0A9W8IQH2_9AGAR</name>
<evidence type="ECO:0000313" key="3">
    <source>
        <dbReference type="Proteomes" id="UP001140091"/>
    </source>
</evidence>
<feature type="compositionally biased region" description="Basic residues" evidence="1">
    <location>
        <begin position="520"/>
        <end position="532"/>
    </location>
</feature>
<organism evidence="2 3">
    <name type="scientific">Candolleomyces eurysporus</name>
    <dbReference type="NCBI Taxonomy" id="2828524"/>
    <lineage>
        <taxon>Eukaryota</taxon>
        <taxon>Fungi</taxon>
        <taxon>Dikarya</taxon>
        <taxon>Basidiomycota</taxon>
        <taxon>Agaricomycotina</taxon>
        <taxon>Agaricomycetes</taxon>
        <taxon>Agaricomycetidae</taxon>
        <taxon>Agaricales</taxon>
        <taxon>Agaricineae</taxon>
        <taxon>Psathyrellaceae</taxon>
        <taxon>Candolleomyces</taxon>
    </lineage>
</organism>
<feature type="region of interest" description="Disordered" evidence="1">
    <location>
        <begin position="111"/>
        <end position="389"/>
    </location>
</feature>
<dbReference type="AlphaFoldDB" id="A0A9W8IQH2"/>
<accession>A0A9W8IQH2</accession>
<feature type="region of interest" description="Disordered" evidence="1">
    <location>
        <begin position="504"/>
        <end position="532"/>
    </location>
</feature>